<accession>A0A2M8ELZ1</accession>
<dbReference type="NCBIfam" id="TIGR01076">
    <property type="entry name" value="sortase_fam"/>
    <property type="match status" value="1"/>
</dbReference>
<comment type="caution">
    <text evidence="2">The sequence shown here is derived from an EMBL/GenBank/DDBJ whole genome shotgun (WGS) entry which is preliminary data.</text>
</comment>
<organism evidence="2 3">
    <name type="scientific">candidate division WWE3 bacterium CG_4_9_14_0_2_um_filter_35_11</name>
    <dbReference type="NCBI Taxonomy" id="1975077"/>
    <lineage>
        <taxon>Bacteria</taxon>
        <taxon>Katanobacteria</taxon>
    </lineage>
</organism>
<sequence>MIIAFFINLAFILNSGSVSTPVSIVSKVPQIVREDIPKRIIVKSVNIDLPVIESPFEGGSWIASEHFASYAQGTSPLNSDNGNTLIFAHARSKLFKPLLKAKVGDLVSVYSDSQIYYYKIVDREIVSPYNVEAIESPAKYKITLLTCVGTNDENRLLLRGELIGLNENKYKEVI</sequence>
<dbReference type="GO" id="GO:0016787">
    <property type="term" value="F:hydrolase activity"/>
    <property type="evidence" value="ECO:0007669"/>
    <property type="project" value="UniProtKB-KW"/>
</dbReference>
<dbReference type="InterPro" id="IPR023365">
    <property type="entry name" value="Sortase_dom-sf"/>
</dbReference>
<dbReference type="CDD" id="cd00004">
    <property type="entry name" value="Sortase"/>
    <property type="match status" value="1"/>
</dbReference>
<keyword evidence="1" id="KW-0378">Hydrolase</keyword>
<proteinExistence type="predicted"/>
<name>A0A2M8ELZ1_UNCKA</name>
<gene>
    <name evidence="2" type="ORF">CO058_01840</name>
</gene>
<evidence type="ECO:0000256" key="1">
    <source>
        <dbReference type="ARBA" id="ARBA00022801"/>
    </source>
</evidence>
<dbReference type="InterPro" id="IPR005754">
    <property type="entry name" value="Sortase"/>
</dbReference>
<dbReference type="Pfam" id="PF04203">
    <property type="entry name" value="Sortase"/>
    <property type="match status" value="1"/>
</dbReference>
<protein>
    <recommendedName>
        <fullName evidence="4">Sortase</fullName>
    </recommendedName>
</protein>
<dbReference type="SUPFAM" id="SSF63817">
    <property type="entry name" value="Sortase"/>
    <property type="match status" value="1"/>
</dbReference>
<reference evidence="3" key="1">
    <citation type="submission" date="2017-09" db="EMBL/GenBank/DDBJ databases">
        <title>Depth-based differentiation of microbial function through sediment-hosted aquifers and enrichment of novel symbionts in the deep terrestrial subsurface.</title>
        <authorList>
            <person name="Probst A.J."/>
            <person name="Ladd B."/>
            <person name="Jarett J.K."/>
            <person name="Geller-Mcgrath D.E."/>
            <person name="Sieber C.M.K."/>
            <person name="Emerson J.B."/>
            <person name="Anantharaman K."/>
            <person name="Thomas B.C."/>
            <person name="Malmstrom R."/>
            <person name="Stieglmeier M."/>
            <person name="Klingl A."/>
            <person name="Woyke T."/>
            <person name="Ryan C.M."/>
            <person name="Banfield J.F."/>
        </authorList>
    </citation>
    <scope>NUCLEOTIDE SEQUENCE [LARGE SCALE GENOMIC DNA]</scope>
</reference>
<evidence type="ECO:0000313" key="2">
    <source>
        <dbReference type="EMBL" id="PJC23748.1"/>
    </source>
</evidence>
<evidence type="ECO:0000313" key="3">
    <source>
        <dbReference type="Proteomes" id="UP000229756"/>
    </source>
</evidence>
<evidence type="ECO:0008006" key="4">
    <source>
        <dbReference type="Google" id="ProtNLM"/>
    </source>
</evidence>
<dbReference type="EMBL" id="PFSJ01000014">
    <property type="protein sequence ID" value="PJC23748.1"/>
    <property type="molecule type" value="Genomic_DNA"/>
</dbReference>
<dbReference type="Proteomes" id="UP000229756">
    <property type="component" value="Unassembled WGS sequence"/>
</dbReference>
<dbReference type="AlphaFoldDB" id="A0A2M8ELZ1"/>
<dbReference type="Gene3D" id="2.40.260.10">
    <property type="entry name" value="Sortase"/>
    <property type="match status" value="1"/>
</dbReference>